<dbReference type="UniPathway" id="UPA00989"/>
<keyword evidence="4 7" id="KW-0808">Transferase</keyword>
<dbReference type="HAMAP" id="MF_01057">
    <property type="entry name" value="tRNA_methyltr_TrmB"/>
    <property type="match status" value="1"/>
</dbReference>
<evidence type="ECO:0000256" key="6">
    <source>
        <dbReference type="ARBA" id="ARBA00022694"/>
    </source>
</evidence>
<evidence type="ECO:0000256" key="7">
    <source>
        <dbReference type="HAMAP-Rule" id="MF_01057"/>
    </source>
</evidence>
<dbReference type="Proteomes" id="UP000319514">
    <property type="component" value="Unassembled WGS sequence"/>
</dbReference>
<dbReference type="AlphaFoldDB" id="A0A542ZHG6"/>
<evidence type="ECO:0000256" key="2">
    <source>
        <dbReference type="ARBA" id="ARBA00003015"/>
    </source>
</evidence>
<evidence type="ECO:0000256" key="5">
    <source>
        <dbReference type="ARBA" id="ARBA00022691"/>
    </source>
</evidence>
<dbReference type="Gene3D" id="3.40.50.150">
    <property type="entry name" value="Vaccinia Virus protein VP39"/>
    <property type="match status" value="1"/>
</dbReference>
<feature type="binding site" evidence="7">
    <location>
        <position position="126"/>
    </location>
    <ligand>
        <name>S-adenosyl-L-methionine</name>
        <dbReference type="ChEBI" id="CHEBI:59789"/>
    </ligand>
</feature>
<dbReference type="GO" id="GO:0008176">
    <property type="term" value="F:tRNA (guanine(46)-N7)-methyltransferase activity"/>
    <property type="evidence" value="ECO:0007669"/>
    <property type="project" value="UniProtKB-UniRule"/>
</dbReference>
<evidence type="ECO:0000313" key="9">
    <source>
        <dbReference type="Proteomes" id="UP000319514"/>
    </source>
</evidence>
<proteinExistence type="inferred from homology"/>
<comment type="function">
    <text evidence="2 7">Catalyzes the formation of N(7)-methylguanine at position 46 (m7G46) in tRNA.</text>
</comment>
<dbReference type="InterPro" id="IPR029063">
    <property type="entry name" value="SAM-dependent_MTases_sf"/>
</dbReference>
<keyword evidence="5 7" id="KW-0949">S-adenosyl-L-methionine</keyword>
<name>A0A542ZHG6_9MICO</name>
<dbReference type="EC" id="2.1.1.33" evidence="7"/>
<gene>
    <name evidence="7" type="primary">trmB</name>
    <name evidence="8" type="ORF">FB474_1169</name>
</gene>
<dbReference type="EMBL" id="VFOQ01000001">
    <property type="protein sequence ID" value="TQL59803.1"/>
    <property type="molecule type" value="Genomic_DNA"/>
</dbReference>
<dbReference type="Pfam" id="PF02390">
    <property type="entry name" value="Methyltransf_4"/>
    <property type="match status" value="1"/>
</dbReference>
<dbReference type="InterPro" id="IPR003358">
    <property type="entry name" value="tRNA_(Gua-N-7)_MeTrfase_Trmb"/>
</dbReference>
<evidence type="ECO:0000256" key="4">
    <source>
        <dbReference type="ARBA" id="ARBA00022679"/>
    </source>
</evidence>
<dbReference type="GO" id="GO:0043527">
    <property type="term" value="C:tRNA methyltransferase complex"/>
    <property type="evidence" value="ECO:0007669"/>
    <property type="project" value="TreeGrafter"/>
</dbReference>
<comment type="similarity">
    <text evidence="7">Belongs to the class I-like SAM-binding methyltransferase superfamily. TrmB family.</text>
</comment>
<evidence type="ECO:0000256" key="1">
    <source>
        <dbReference type="ARBA" id="ARBA00000142"/>
    </source>
</evidence>
<dbReference type="PROSITE" id="PS51625">
    <property type="entry name" value="SAM_MT_TRMB"/>
    <property type="match status" value="1"/>
</dbReference>
<keyword evidence="9" id="KW-1185">Reference proteome</keyword>
<dbReference type="InterPro" id="IPR055361">
    <property type="entry name" value="tRNA_methyltr_TrmB_bact"/>
</dbReference>
<feature type="binding site" evidence="7">
    <location>
        <position position="185"/>
    </location>
    <ligand>
        <name>substrate</name>
    </ligand>
</feature>
<dbReference type="PANTHER" id="PTHR23417:SF14">
    <property type="entry name" value="PENTACOTRIPEPTIDE-REPEAT REGION OF PRORP DOMAIN-CONTAINING PROTEIN"/>
    <property type="match status" value="1"/>
</dbReference>
<sequence length="252" mass="27491">MAAAEGPEQPFRRRTVSFSRLDGRLNARHQGAWDRFAGELLLDVPRGEARTSVDPAYRLDAAATFGRTAPLVVEVGSGAGDAVVHAAAARPEADFLAVEVYRPGVAQTLAKVGAQGLTNVRVVQADAVDVVGTMLPRGSVEQVWVFFPDPWHKSRHVKRRLVTPELAELVAGCLAPQGLWRLATDWADYAVQMRDVTAASPHFTNRYAGRLASAHDPRGGFAPRFEGRVMTRFERKGLAVGRQVFDLVLDRA</sequence>
<dbReference type="OrthoDB" id="9802090at2"/>
<comment type="caution">
    <text evidence="7">Lacks conserved residue(s) required for the propagation of feature annotation.</text>
</comment>
<evidence type="ECO:0000256" key="3">
    <source>
        <dbReference type="ARBA" id="ARBA00022603"/>
    </source>
</evidence>
<dbReference type="RefSeq" id="WP_141787774.1">
    <property type="nucleotide sequence ID" value="NZ_BAAAKX010000004.1"/>
</dbReference>
<evidence type="ECO:0000313" key="8">
    <source>
        <dbReference type="EMBL" id="TQL59803.1"/>
    </source>
</evidence>
<dbReference type="NCBIfam" id="TIGR00091">
    <property type="entry name" value="tRNA (guanosine(46)-N7)-methyltransferase TrmB"/>
    <property type="match status" value="1"/>
</dbReference>
<feature type="binding site" evidence="7">
    <location>
        <position position="99"/>
    </location>
    <ligand>
        <name>S-adenosyl-L-methionine</name>
        <dbReference type="ChEBI" id="CHEBI:59789"/>
    </ligand>
</feature>
<organism evidence="8 9">
    <name type="scientific">Oryzihumus leptocrescens</name>
    <dbReference type="NCBI Taxonomy" id="297536"/>
    <lineage>
        <taxon>Bacteria</taxon>
        <taxon>Bacillati</taxon>
        <taxon>Actinomycetota</taxon>
        <taxon>Actinomycetes</taxon>
        <taxon>Micrococcales</taxon>
        <taxon>Intrasporangiaceae</taxon>
        <taxon>Oryzihumus</taxon>
    </lineage>
</organism>
<feature type="binding site" evidence="7">
    <location>
        <position position="74"/>
    </location>
    <ligand>
        <name>S-adenosyl-L-methionine</name>
        <dbReference type="ChEBI" id="CHEBI:59789"/>
    </ligand>
</feature>
<feature type="binding site" evidence="7">
    <location>
        <begin position="231"/>
        <end position="234"/>
    </location>
    <ligand>
        <name>substrate</name>
    </ligand>
</feature>
<keyword evidence="3 7" id="KW-0489">Methyltransferase</keyword>
<dbReference type="PANTHER" id="PTHR23417">
    <property type="entry name" value="3-DEOXY-D-MANNO-OCTULOSONIC-ACID TRANSFERASE/TRNA GUANINE-N 7 - -METHYLTRANSFERASE"/>
    <property type="match status" value="1"/>
</dbReference>
<comment type="caution">
    <text evidence="8">The sequence shown here is derived from an EMBL/GenBank/DDBJ whole genome shotgun (WGS) entry which is preliminary data.</text>
</comment>
<reference evidence="8 9" key="1">
    <citation type="submission" date="2019-06" db="EMBL/GenBank/DDBJ databases">
        <title>Sequencing the genomes of 1000 actinobacteria strains.</title>
        <authorList>
            <person name="Klenk H.-P."/>
        </authorList>
    </citation>
    <scope>NUCLEOTIDE SEQUENCE [LARGE SCALE GENOMIC DNA]</scope>
    <source>
        <strain evidence="8 9">DSM 18082</strain>
    </source>
</reference>
<keyword evidence="6 7" id="KW-0819">tRNA processing</keyword>
<comment type="catalytic activity">
    <reaction evidence="1 7">
        <text>guanosine(46) in tRNA + S-adenosyl-L-methionine = N(7)-methylguanosine(46) in tRNA + S-adenosyl-L-homocysteine</text>
        <dbReference type="Rhea" id="RHEA:42708"/>
        <dbReference type="Rhea" id="RHEA-COMP:10188"/>
        <dbReference type="Rhea" id="RHEA-COMP:10189"/>
        <dbReference type="ChEBI" id="CHEBI:57856"/>
        <dbReference type="ChEBI" id="CHEBI:59789"/>
        <dbReference type="ChEBI" id="CHEBI:74269"/>
        <dbReference type="ChEBI" id="CHEBI:74480"/>
        <dbReference type="EC" id="2.1.1.33"/>
    </reaction>
</comment>
<dbReference type="SUPFAM" id="SSF53335">
    <property type="entry name" value="S-adenosyl-L-methionine-dependent methyltransferases"/>
    <property type="match status" value="1"/>
</dbReference>
<feature type="binding site" evidence="7">
    <location>
        <position position="149"/>
    </location>
    <ligand>
        <name>S-adenosyl-L-methionine</name>
        <dbReference type="ChEBI" id="CHEBI:59789"/>
    </ligand>
</feature>
<accession>A0A542ZHG6</accession>
<feature type="binding site" evidence="7">
    <location>
        <position position="153"/>
    </location>
    <ligand>
        <name>substrate</name>
    </ligand>
</feature>
<protein>
    <recommendedName>
        <fullName evidence="7">tRNA (guanine-N(7)-)-methyltransferase</fullName>
        <ecNumber evidence="7">2.1.1.33</ecNumber>
    </recommendedName>
    <alternativeName>
        <fullName evidence="7">tRNA (guanine(46)-N(7))-methyltransferase</fullName>
    </alternativeName>
    <alternativeName>
        <fullName evidence="7">tRNA(m7G46)-methyltransferase</fullName>
    </alternativeName>
</protein>
<comment type="pathway">
    <text evidence="7">tRNA modification; N(7)-methylguanine-tRNA biosynthesis.</text>
</comment>